<evidence type="ECO:0000259" key="3">
    <source>
        <dbReference type="PROSITE" id="PS50263"/>
    </source>
</evidence>
<dbReference type="InterPro" id="IPR003010">
    <property type="entry name" value="C-N_Hydrolase"/>
</dbReference>
<keyword evidence="5" id="KW-1185">Reference proteome</keyword>
<evidence type="ECO:0000256" key="1">
    <source>
        <dbReference type="ARBA" id="ARBA00010613"/>
    </source>
</evidence>
<dbReference type="EMBL" id="FOVP01000039">
    <property type="protein sequence ID" value="SFO39344.1"/>
    <property type="molecule type" value="Genomic_DNA"/>
</dbReference>
<dbReference type="PANTHER" id="PTHR43674:SF2">
    <property type="entry name" value="BETA-UREIDOPROPIONASE"/>
    <property type="match status" value="1"/>
</dbReference>
<dbReference type="GO" id="GO:0016811">
    <property type="term" value="F:hydrolase activity, acting on carbon-nitrogen (but not peptide) bonds, in linear amides"/>
    <property type="evidence" value="ECO:0007669"/>
    <property type="project" value="TreeGrafter"/>
</dbReference>
<proteinExistence type="inferred from homology"/>
<dbReference type="CDD" id="cd07576">
    <property type="entry name" value="R-amidase_like"/>
    <property type="match status" value="1"/>
</dbReference>
<organism evidence="4 5">
    <name type="scientific">Roseovarius lutimaris</name>
    <dbReference type="NCBI Taxonomy" id="1005928"/>
    <lineage>
        <taxon>Bacteria</taxon>
        <taxon>Pseudomonadati</taxon>
        <taxon>Pseudomonadota</taxon>
        <taxon>Alphaproteobacteria</taxon>
        <taxon>Rhodobacterales</taxon>
        <taxon>Roseobacteraceae</taxon>
        <taxon>Roseovarius</taxon>
    </lineage>
</organism>
<dbReference type="Pfam" id="PF00795">
    <property type="entry name" value="CN_hydrolase"/>
    <property type="match status" value="1"/>
</dbReference>
<sequence>MAGATLRVAVAQCTAGLDGAEARLAWLSDTLQARGAAPLDLIVLPELFQCGYNIGDRLAARAEAADGTFARAIADLAKTHGTAILYGYAERQGDQLYNAAHCIDRSGESIGHHRKLLLPPGFEGDHFTSGTGCELFELGGFTIGLLICYDVEFPENPRHVALAGADIVAVPTALGAGWGVVSEKVVPSRAFENGVYLCYANYCGSENGADYFGGSCLIGPDGQDLARAASDPALIEATFAKSAVSAAQARLPYLSDRRRLPWVS</sequence>
<dbReference type="InterPro" id="IPR050345">
    <property type="entry name" value="Aliph_Amidase/BUP"/>
</dbReference>
<gene>
    <name evidence="4" type="ORF">SAMN04487859_13911</name>
</gene>
<dbReference type="Proteomes" id="UP000198599">
    <property type="component" value="Unassembled WGS sequence"/>
</dbReference>
<dbReference type="SUPFAM" id="SSF56317">
    <property type="entry name" value="Carbon-nitrogen hydrolase"/>
    <property type="match status" value="1"/>
</dbReference>
<dbReference type="OrthoDB" id="9811121at2"/>
<dbReference type="InterPro" id="IPR044083">
    <property type="entry name" value="RamA-like"/>
</dbReference>
<accession>A0A1I5GTF5</accession>
<name>A0A1I5GTF5_9RHOB</name>
<dbReference type="InterPro" id="IPR036526">
    <property type="entry name" value="C-N_Hydrolase_sf"/>
</dbReference>
<evidence type="ECO:0000256" key="2">
    <source>
        <dbReference type="ARBA" id="ARBA00022801"/>
    </source>
</evidence>
<protein>
    <submittedName>
        <fullName evidence="4">Predicted amidohydrolase</fullName>
    </submittedName>
</protein>
<comment type="similarity">
    <text evidence="1">Belongs to the carbon-nitrogen hydrolase superfamily. NIT1/NIT2 family.</text>
</comment>
<evidence type="ECO:0000313" key="5">
    <source>
        <dbReference type="Proteomes" id="UP000198599"/>
    </source>
</evidence>
<feature type="domain" description="CN hydrolase" evidence="3">
    <location>
        <begin position="6"/>
        <end position="241"/>
    </location>
</feature>
<dbReference type="AlphaFoldDB" id="A0A1I5GTF5"/>
<dbReference type="PROSITE" id="PS50263">
    <property type="entry name" value="CN_HYDROLASE"/>
    <property type="match status" value="1"/>
</dbReference>
<dbReference type="RefSeq" id="WP_092842324.1">
    <property type="nucleotide sequence ID" value="NZ_FOVP01000039.1"/>
</dbReference>
<dbReference type="PANTHER" id="PTHR43674">
    <property type="entry name" value="NITRILASE C965.09-RELATED"/>
    <property type="match status" value="1"/>
</dbReference>
<keyword evidence="2 4" id="KW-0378">Hydrolase</keyword>
<dbReference type="STRING" id="1005928.SAMN04487859_13911"/>
<dbReference type="InterPro" id="IPR001110">
    <property type="entry name" value="UPF0012_CS"/>
</dbReference>
<dbReference type="PROSITE" id="PS01227">
    <property type="entry name" value="UPF0012"/>
    <property type="match status" value="1"/>
</dbReference>
<reference evidence="5" key="1">
    <citation type="submission" date="2016-10" db="EMBL/GenBank/DDBJ databases">
        <authorList>
            <person name="Varghese N."/>
            <person name="Submissions S."/>
        </authorList>
    </citation>
    <scope>NUCLEOTIDE SEQUENCE [LARGE SCALE GENOMIC DNA]</scope>
    <source>
        <strain evidence="5">DSM 28463</strain>
    </source>
</reference>
<dbReference type="Gene3D" id="3.60.110.10">
    <property type="entry name" value="Carbon-nitrogen hydrolase"/>
    <property type="match status" value="1"/>
</dbReference>
<evidence type="ECO:0000313" key="4">
    <source>
        <dbReference type="EMBL" id="SFO39344.1"/>
    </source>
</evidence>